<dbReference type="NCBIfam" id="TIGR01068">
    <property type="entry name" value="thioredoxin"/>
    <property type="match status" value="1"/>
</dbReference>
<dbReference type="GO" id="GO:0005829">
    <property type="term" value="C:cytosol"/>
    <property type="evidence" value="ECO:0007669"/>
    <property type="project" value="TreeGrafter"/>
</dbReference>
<dbReference type="InterPro" id="IPR005746">
    <property type="entry name" value="Thioredoxin"/>
</dbReference>
<feature type="site" description="Deprotonates C-terminal active site Cys" evidence="9">
    <location>
        <position position="23"/>
    </location>
</feature>
<comment type="caution">
    <text evidence="12">The sequence shown here is derived from an EMBL/GenBank/DDBJ whole genome shotgun (WGS) entry which is preliminary data.</text>
</comment>
<organism evidence="12 13">
    <name type="scientific">Candidatus Scatomorpha merdipullorum</name>
    <dbReference type="NCBI Taxonomy" id="2840927"/>
    <lineage>
        <taxon>Bacteria</taxon>
        <taxon>Bacillati</taxon>
        <taxon>Bacillota</taxon>
        <taxon>Clostridia</taxon>
        <taxon>Eubacteriales</taxon>
        <taxon>Candidatus Scatomorpha</taxon>
    </lineage>
</organism>
<accession>A0A9D1FG11</accession>
<dbReference type="Proteomes" id="UP000824001">
    <property type="component" value="Unassembled WGS sequence"/>
</dbReference>
<dbReference type="Pfam" id="PF00085">
    <property type="entry name" value="Thioredoxin"/>
    <property type="match status" value="1"/>
</dbReference>
<comment type="similarity">
    <text evidence="1 8">Belongs to the thioredoxin family.</text>
</comment>
<sequence length="101" mass="10816">MAVTHLSKDNFDSAVASGKVVVDFWASWCGPCRMQAPILDQFAEAHEDVSVCKVDVDAEPELAARFGVMSIPTLIYFQNGKVVNKTVGVQSLAQIASAMGV</sequence>
<dbReference type="InterPro" id="IPR017937">
    <property type="entry name" value="Thioredoxin_CS"/>
</dbReference>
<evidence type="ECO:0000256" key="4">
    <source>
        <dbReference type="ARBA" id="ARBA00022982"/>
    </source>
</evidence>
<feature type="site" description="Contributes to redox potential value" evidence="9">
    <location>
        <position position="30"/>
    </location>
</feature>
<dbReference type="PROSITE" id="PS00194">
    <property type="entry name" value="THIOREDOXIN_1"/>
    <property type="match status" value="1"/>
</dbReference>
<keyword evidence="5 10" id="KW-1015">Disulfide bond</keyword>
<dbReference type="CDD" id="cd02947">
    <property type="entry name" value="TRX_family"/>
    <property type="match status" value="1"/>
</dbReference>
<evidence type="ECO:0000256" key="5">
    <source>
        <dbReference type="ARBA" id="ARBA00023157"/>
    </source>
</evidence>
<evidence type="ECO:0000256" key="8">
    <source>
        <dbReference type="PIRNR" id="PIRNR000077"/>
    </source>
</evidence>
<dbReference type="FunFam" id="3.40.30.10:FF:000001">
    <property type="entry name" value="Thioredoxin"/>
    <property type="match status" value="1"/>
</dbReference>
<dbReference type="PANTHER" id="PTHR45663:SF11">
    <property type="entry name" value="GEO12009P1"/>
    <property type="match status" value="1"/>
</dbReference>
<evidence type="ECO:0000259" key="11">
    <source>
        <dbReference type="PROSITE" id="PS51352"/>
    </source>
</evidence>
<feature type="active site" description="Nucleophile" evidence="9">
    <location>
        <position position="29"/>
    </location>
</feature>
<dbReference type="Gene3D" id="3.40.30.10">
    <property type="entry name" value="Glutaredoxin"/>
    <property type="match status" value="1"/>
</dbReference>
<dbReference type="AlphaFoldDB" id="A0A9D1FG11"/>
<proteinExistence type="inferred from homology"/>
<dbReference type="SUPFAM" id="SSF52833">
    <property type="entry name" value="Thioredoxin-like"/>
    <property type="match status" value="1"/>
</dbReference>
<evidence type="ECO:0000256" key="7">
    <source>
        <dbReference type="NCBIfam" id="TIGR01068"/>
    </source>
</evidence>
<evidence type="ECO:0000256" key="6">
    <source>
        <dbReference type="ARBA" id="ARBA00023284"/>
    </source>
</evidence>
<evidence type="ECO:0000256" key="1">
    <source>
        <dbReference type="ARBA" id="ARBA00008987"/>
    </source>
</evidence>
<protein>
    <recommendedName>
        <fullName evidence="2 7">Thioredoxin</fullName>
    </recommendedName>
</protein>
<dbReference type="PIRSF" id="PIRSF000077">
    <property type="entry name" value="Thioredoxin"/>
    <property type="match status" value="1"/>
</dbReference>
<dbReference type="PANTHER" id="PTHR45663">
    <property type="entry name" value="GEO12009P1"/>
    <property type="match status" value="1"/>
</dbReference>
<reference evidence="12" key="2">
    <citation type="journal article" date="2021" name="PeerJ">
        <title>Extensive microbial diversity within the chicken gut microbiome revealed by metagenomics and culture.</title>
        <authorList>
            <person name="Gilroy R."/>
            <person name="Ravi A."/>
            <person name="Getino M."/>
            <person name="Pursley I."/>
            <person name="Horton D.L."/>
            <person name="Alikhan N.F."/>
            <person name="Baker D."/>
            <person name="Gharbi K."/>
            <person name="Hall N."/>
            <person name="Watson M."/>
            <person name="Adriaenssens E.M."/>
            <person name="Foster-Nyarko E."/>
            <person name="Jarju S."/>
            <person name="Secka A."/>
            <person name="Antonio M."/>
            <person name="Oren A."/>
            <person name="Chaudhuri R.R."/>
            <person name="La Ragione R."/>
            <person name="Hildebrand F."/>
            <person name="Pallen M.J."/>
        </authorList>
    </citation>
    <scope>NUCLEOTIDE SEQUENCE</scope>
    <source>
        <strain evidence="12">ChiHjej10B9-9673</strain>
    </source>
</reference>
<keyword evidence="4" id="KW-0249">Electron transport</keyword>
<dbReference type="GO" id="GO:0015035">
    <property type="term" value="F:protein-disulfide reductase activity"/>
    <property type="evidence" value="ECO:0007669"/>
    <property type="project" value="UniProtKB-UniRule"/>
</dbReference>
<dbReference type="PROSITE" id="PS51352">
    <property type="entry name" value="THIOREDOXIN_2"/>
    <property type="match status" value="1"/>
</dbReference>
<evidence type="ECO:0000313" key="12">
    <source>
        <dbReference type="EMBL" id="HIS67696.1"/>
    </source>
</evidence>
<keyword evidence="3" id="KW-0813">Transport</keyword>
<dbReference type="InterPro" id="IPR013766">
    <property type="entry name" value="Thioredoxin_domain"/>
</dbReference>
<keyword evidence="6 10" id="KW-0676">Redox-active center</keyword>
<dbReference type="PRINTS" id="PR00421">
    <property type="entry name" value="THIOREDOXIN"/>
</dbReference>
<gene>
    <name evidence="12" type="primary">trxA</name>
    <name evidence="12" type="ORF">IAC18_09020</name>
</gene>
<evidence type="ECO:0000256" key="3">
    <source>
        <dbReference type="ARBA" id="ARBA00022448"/>
    </source>
</evidence>
<evidence type="ECO:0000313" key="13">
    <source>
        <dbReference type="Proteomes" id="UP000824001"/>
    </source>
</evidence>
<feature type="active site" description="Nucleophile" evidence="9">
    <location>
        <position position="32"/>
    </location>
</feature>
<dbReference type="InterPro" id="IPR036249">
    <property type="entry name" value="Thioredoxin-like_sf"/>
</dbReference>
<feature type="site" description="Contributes to redox potential value" evidence="9">
    <location>
        <position position="31"/>
    </location>
</feature>
<evidence type="ECO:0000256" key="2">
    <source>
        <dbReference type="ARBA" id="ARBA00020570"/>
    </source>
</evidence>
<evidence type="ECO:0000256" key="10">
    <source>
        <dbReference type="PIRSR" id="PIRSR000077-4"/>
    </source>
</evidence>
<dbReference type="GO" id="GO:0045454">
    <property type="term" value="P:cell redox homeostasis"/>
    <property type="evidence" value="ECO:0007669"/>
    <property type="project" value="TreeGrafter"/>
</dbReference>
<evidence type="ECO:0000256" key="9">
    <source>
        <dbReference type="PIRSR" id="PIRSR000077-1"/>
    </source>
</evidence>
<feature type="disulfide bond" description="Redox-active" evidence="10">
    <location>
        <begin position="29"/>
        <end position="32"/>
    </location>
</feature>
<feature type="domain" description="Thioredoxin" evidence="11">
    <location>
        <begin position="1"/>
        <end position="101"/>
    </location>
</feature>
<name>A0A9D1FG11_9FIRM</name>
<dbReference type="EMBL" id="DVJK01000259">
    <property type="protein sequence ID" value="HIS67696.1"/>
    <property type="molecule type" value="Genomic_DNA"/>
</dbReference>
<reference evidence="12" key="1">
    <citation type="submission" date="2020-10" db="EMBL/GenBank/DDBJ databases">
        <authorList>
            <person name="Gilroy R."/>
        </authorList>
    </citation>
    <scope>NUCLEOTIDE SEQUENCE</scope>
    <source>
        <strain evidence="12">ChiHjej10B9-9673</strain>
    </source>
</reference>